<organism evidence="1 2">
    <name type="scientific">Dreissena polymorpha</name>
    <name type="common">Zebra mussel</name>
    <name type="synonym">Mytilus polymorpha</name>
    <dbReference type="NCBI Taxonomy" id="45954"/>
    <lineage>
        <taxon>Eukaryota</taxon>
        <taxon>Metazoa</taxon>
        <taxon>Spiralia</taxon>
        <taxon>Lophotrochozoa</taxon>
        <taxon>Mollusca</taxon>
        <taxon>Bivalvia</taxon>
        <taxon>Autobranchia</taxon>
        <taxon>Heteroconchia</taxon>
        <taxon>Euheterodonta</taxon>
        <taxon>Imparidentia</taxon>
        <taxon>Neoheterodontei</taxon>
        <taxon>Myida</taxon>
        <taxon>Dreissenoidea</taxon>
        <taxon>Dreissenidae</taxon>
        <taxon>Dreissena</taxon>
    </lineage>
</organism>
<gene>
    <name evidence="1" type="ORF">DPMN_139437</name>
</gene>
<evidence type="ECO:0000313" key="2">
    <source>
        <dbReference type="Proteomes" id="UP000828390"/>
    </source>
</evidence>
<protein>
    <submittedName>
        <fullName evidence="1">Uncharacterized protein</fullName>
    </submittedName>
</protein>
<accession>A0A9D4G9I6</accession>
<evidence type="ECO:0000313" key="1">
    <source>
        <dbReference type="EMBL" id="KAH3811035.1"/>
    </source>
</evidence>
<keyword evidence="2" id="KW-1185">Reference proteome</keyword>
<dbReference type="Proteomes" id="UP000828390">
    <property type="component" value="Unassembled WGS sequence"/>
</dbReference>
<comment type="caution">
    <text evidence="1">The sequence shown here is derived from an EMBL/GenBank/DDBJ whole genome shotgun (WGS) entry which is preliminary data.</text>
</comment>
<proteinExistence type="predicted"/>
<reference evidence="1" key="1">
    <citation type="journal article" date="2019" name="bioRxiv">
        <title>The Genome of the Zebra Mussel, Dreissena polymorpha: A Resource for Invasive Species Research.</title>
        <authorList>
            <person name="McCartney M.A."/>
            <person name="Auch B."/>
            <person name="Kono T."/>
            <person name="Mallez S."/>
            <person name="Zhang Y."/>
            <person name="Obille A."/>
            <person name="Becker A."/>
            <person name="Abrahante J.E."/>
            <person name="Garbe J."/>
            <person name="Badalamenti J.P."/>
            <person name="Herman A."/>
            <person name="Mangelson H."/>
            <person name="Liachko I."/>
            <person name="Sullivan S."/>
            <person name="Sone E.D."/>
            <person name="Koren S."/>
            <person name="Silverstein K.A.T."/>
            <person name="Beckman K.B."/>
            <person name="Gohl D.M."/>
        </authorList>
    </citation>
    <scope>NUCLEOTIDE SEQUENCE</scope>
    <source>
        <strain evidence="1">Duluth1</strain>
        <tissue evidence="1">Whole animal</tissue>
    </source>
</reference>
<name>A0A9D4G9I6_DREPO</name>
<dbReference type="AlphaFoldDB" id="A0A9D4G9I6"/>
<reference evidence="1" key="2">
    <citation type="submission" date="2020-11" db="EMBL/GenBank/DDBJ databases">
        <authorList>
            <person name="McCartney M.A."/>
            <person name="Auch B."/>
            <person name="Kono T."/>
            <person name="Mallez S."/>
            <person name="Becker A."/>
            <person name="Gohl D.M."/>
            <person name="Silverstein K.A.T."/>
            <person name="Koren S."/>
            <person name="Bechman K.B."/>
            <person name="Herman A."/>
            <person name="Abrahante J.E."/>
            <person name="Garbe J."/>
        </authorList>
    </citation>
    <scope>NUCLEOTIDE SEQUENCE</scope>
    <source>
        <strain evidence="1">Duluth1</strain>
        <tissue evidence="1">Whole animal</tissue>
    </source>
</reference>
<sequence length="74" mass="8043">MYGSRNGNLRTIVQSLYGRNVVTVLSPCAHLSAHLRSNGCVEVSVFVYTVTDYYCNNDLCNSAGHVLVSMTTAV</sequence>
<dbReference type="EMBL" id="JAIWYP010000006">
    <property type="protein sequence ID" value="KAH3811035.1"/>
    <property type="molecule type" value="Genomic_DNA"/>
</dbReference>